<feature type="signal peptide" evidence="1">
    <location>
        <begin position="1"/>
        <end position="18"/>
    </location>
</feature>
<protein>
    <submittedName>
        <fullName evidence="2">Uncharacterized protein</fullName>
    </submittedName>
</protein>
<dbReference type="Proteomes" id="UP000001075">
    <property type="component" value="Unassembled WGS sequence"/>
</dbReference>
<evidence type="ECO:0000313" key="2">
    <source>
        <dbReference type="EMBL" id="EGW09628.1"/>
    </source>
</evidence>
<evidence type="ECO:0000313" key="3">
    <source>
        <dbReference type="Proteomes" id="UP000001075"/>
    </source>
</evidence>
<dbReference type="AlphaFoldDB" id="G3HRI8"/>
<feature type="chain" id="PRO_5003444813" evidence="1">
    <location>
        <begin position="19"/>
        <end position="57"/>
    </location>
</feature>
<dbReference type="EMBL" id="JH000637">
    <property type="protein sequence ID" value="EGW09628.1"/>
    <property type="molecule type" value="Genomic_DNA"/>
</dbReference>
<proteinExistence type="predicted"/>
<organism evidence="2 3">
    <name type="scientific">Cricetulus griseus</name>
    <name type="common">Chinese hamster</name>
    <name type="synonym">Cricetulus barabensis griseus</name>
    <dbReference type="NCBI Taxonomy" id="10029"/>
    <lineage>
        <taxon>Eukaryota</taxon>
        <taxon>Metazoa</taxon>
        <taxon>Chordata</taxon>
        <taxon>Craniata</taxon>
        <taxon>Vertebrata</taxon>
        <taxon>Euteleostomi</taxon>
        <taxon>Mammalia</taxon>
        <taxon>Eutheria</taxon>
        <taxon>Euarchontoglires</taxon>
        <taxon>Glires</taxon>
        <taxon>Rodentia</taxon>
        <taxon>Myomorpha</taxon>
        <taxon>Muroidea</taxon>
        <taxon>Cricetidae</taxon>
        <taxon>Cricetinae</taxon>
        <taxon>Cricetulus</taxon>
    </lineage>
</organism>
<sequence length="57" mass="6117">MNLVGGLLLLLPQGGGHWGCVCSSTPVEASPKYSRLPLPLISLYLLVRGQPSVYMYA</sequence>
<accession>G3HRI8</accession>
<keyword evidence="1" id="KW-0732">Signal</keyword>
<gene>
    <name evidence="2" type="ORF">I79_013460</name>
</gene>
<reference evidence="3" key="1">
    <citation type="journal article" date="2011" name="Nat. Biotechnol.">
        <title>The genomic sequence of the Chinese hamster ovary (CHO)-K1 cell line.</title>
        <authorList>
            <person name="Xu X."/>
            <person name="Nagarajan H."/>
            <person name="Lewis N.E."/>
            <person name="Pan S."/>
            <person name="Cai Z."/>
            <person name="Liu X."/>
            <person name="Chen W."/>
            <person name="Xie M."/>
            <person name="Wang W."/>
            <person name="Hammond S."/>
            <person name="Andersen M.R."/>
            <person name="Neff N."/>
            <person name="Passarelli B."/>
            <person name="Koh W."/>
            <person name="Fan H.C."/>
            <person name="Wang J."/>
            <person name="Gui Y."/>
            <person name="Lee K.H."/>
            <person name="Betenbaugh M.J."/>
            <person name="Quake S.R."/>
            <person name="Famili I."/>
            <person name="Palsson B.O."/>
            <person name="Wang J."/>
        </authorList>
    </citation>
    <scope>NUCLEOTIDE SEQUENCE [LARGE SCALE GENOMIC DNA]</scope>
    <source>
        <strain evidence="3">CHO K1 cell line</strain>
    </source>
</reference>
<dbReference type="InParanoid" id="G3HRI8"/>
<evidence type="ECO:0000256" key="1">
    <source>
        <dbReference type="SAM" id="SignalP"/>
    </source>
</evidence>
<name>G3HRI8_CRIGR</name>